<dbReference type="Pfam" id="PF00512">
    <property type="entry name" value="HisKA"/>
    <property type="match status" value="1"/>
</dbReference>
<keyword evidence="7" id="KW-0902">Two-component regulatory system</keyword>
<evidence type="ECO:0000256" key="7">
    <source>
        <dbReference type="ARBA" id="ARBA00023012"/>
    </source>
</evidence>
<dbReference type="PROSITE" id="PS50109">
    <property type="entry name" value="HIS_KIN"/>
    <property type="match status" value="1"/>
</dbReference>
<dbReference type="SUPFAM" id="SSF55874">
    <property type="entry name" value="ATPase domain of HSP90 chaperone/DNA topoisomerase II/histidine kinase"/>
    <property type="match status" value="1"/>
</dbReference>
<evidence type="ECO:0000256" key="4">
    <source>
        <dbReference type="ARBA" id="ARBA00022553"/>
    </source>
</evidence>
<evidence type="ECO:0000313" key="11">
    <source>
        <dbReference type="EMBL" id="AOY55722.1"/>
    </source>
</evidence>
<dbReference type="PANTHER" id="PTHR45453">
    <property type="entry name" value="PHOSPHATE REGULON SENSOR PROTEIN PHOR"/>
    <property type="match status" value="1"/>
</dbReference>
<protein>
    <recommendedName>
        <fullName evidence="8">Sensor-like histidine kinase SenX3</fullName>
        <ecNumber evidence="3">2.7.13.3</ecNumber>
    </recommendedName>
</protein>
<dbReference type="EC" id="2.7.13.3" evidence="3"/>
<dbReference type="GO" id="GO:0000155">
    <property type="term" value="F:phosphorelay sensor kinase activity"/>
    <property type="evidence" value="ECO:0007669"/>
    <property type="project" value="InterPro"/>
</dbReference>
<keyword evidence="6" id="KW-0418">Kinase</keyword>
<keyword evidence="9" id="KW-1133">Transmembrane helix</keyword>
<dbReference type="InterPro" id="IPR003661">
    <property type="entry name" value="HisK_dim/P_dom"/>
</dbReference>
<evidence type="ECO:0000256" key="6">
    <source>
        <dbReference type="ARBA" id="ARBA00022777"/>
    </source>
</evidence>
<dbReference type="GO" id="GO:0016036">
    <property type="term" value="P:cellular response to phosphate starvation"/>
    <property type="evidence" value="ECO:0007669"/>
    <property type="project" value="TreeGrafter"/>
</dbReference>
<dbReference type="Gene3D" id="3.30.565.10">
    <property type="entry name" value="Histidine kinase-like ATPase, C-terminal domain"/>
    <property type="match status" value="1"/>
</dbReference>
<evidence type="ECO:0000256" key="1">
    <source>
        <dbReference type="ARBA" id="ARBA00000085"/>
    </source>
</evidence>
<keyword evidence="5" id="KW-0808">Transferase</keyword>
<organism evidence="11 12">
    <name type="scientific">Candidatus Rhodoluna planktonica</name>
    <dbReference type="NCBI Taxonomy" id="535712"/>
    <lineage>
        <taxon>Bacteria</taxon>
        <taxon>Bacillati</taxon>
        <taxon>Actinomycetota</taxon>
        <taxon>Actinomycetes</taxon>
        <taxon>Micrococcales</taxon>
        <taxon>Microbacteriaceae</taxon>
        <taxon>Luna cluster</taxon>
        <taxon>Luna-1 subcluster</taxon>
        <taxon>Rhodoluna</taxon>
    </lineage>
</organism>
<comment type="catalytic activity">
    <reaction evidence="1">
        <text>ATP + protein L-histidine = ADP + protein N-phospho-L-histidine.</text>
        <dbReference type="EC" id="2.7.13.3"/>
    </reaction>
</comment>
<dbReference type="InterPro" id="IPR036890">
    <property type="entry name" value="HATPase_C_sf"/>
</dbReference>
<dbReference type="InterPro" id="IPR050351">
    <property type="entry name" value="BphY/WalK/GraS-like"/>
</dbReference>
<gene>
    <name evidence="11" type="ORF">A4Z71_01580</name>
</gene>
<evidence type="ECO:0000256" key="3">
    <source>
        <dbReference type="ARBA" id="ARBA00012438"/>
    </source>
</evidence>
<dbReference type="InterPro" id="IPR005467">
    <property type="entry name" value="His_kinase_dom"/>
</dbReference>
<sequence length="394" mass="42430">MTSGLPVNYRQPRVNLVNEFWFDFLIGLGGVVFGAIVVYLVTRARRLDLEEELARLSEPETAAELLDVLATSAALIDGLNHVVKATHAAQALGLKQGVAMPYPEITALAKNARDTAEAQSSEIEIATGITGETMTVLARAALLSDGNVLLTVEDMTESARLDETRRDFIANISHELKTPIGAISLLSEALLDCEDEATTKKFAADLHRESIRLASLVQDIIQLSRLQVADITKTAQPVDLGQVVVEAIERNRFLAEKNNVVIKADAPSGVIVLGDHELLVTAIKNLIENAINYSSEGSQVGIGLRHKYGVAAIAVADNGVGIAPEHQERIFERFYRADASRSRNTGGTGLGLAIVKHVALKHRGDVQLSSTPGVGSTFTFRVPIARVSNTEKES</sequence>
<dbReference type="PANTHER" id="PTHR45453:SF1">
    <property type="entry name" value="PHOSPHATE REGULON SENSOR PROTEIN PHOR"/>
    <property type="match status" value="1"/>
</dbReference>
<evidence type="ECO:0000256" key="9">
    <source>
        <dbReference type="SAM" id="Phobius"/>
    </source>
</evidence>
<keyword evidence="4" id="KW-0597">Phosphoprotein</keyword>
<dbReference type="KEGG" id="rpla:A4Z71_01580"/>
<keyword evidence="9" id="KW-0812">Transmembrane</keyword>
<dbReference type="STRING" id="535712.A4Z71_01580"/>
<accession>A0A1D9DY43</accession>
<dbReference type="Pfam" id="PF02518">
    <property type="entry name" value="HATPase_c"/>
    <property type="match status" value="1"/>
</dbReference>
<dbReference type="InterPro" id="IPR003594">
    <property type="entry name" value="HATPase_dom"/>
</dbReference>
<dbReference type="SMART" id="SM00388">
    <property type="entry name" value="HisKA"/>
    <property type="match status" value="1"/>
</dbReference>
<dbReference type="FunFam" id="3.30.565.10:FF:000006">
    <property type="entry name" value="Sensor histidine kinase WalK"/>
    <property type="match status" value="1"/>
</dbReference>
<dbReference type="AlphaFoldDB" id="A0A1D9DY43"/>
<evidence type="ECO:0000259" key="10">
    <source>
        <dbReference type="PROSITE" id="PS50109"/>
    </source>
</evidence>
<feature type="transmembrane region" description="Helical" evidence="9">
    <location>
        <begin position="20"/>
        <end position="41"/>
    </location>
</feature>
<dbReference type="EMBL" id="CP015208">
    <property type="protein sequence ID" value="AOY55722.1"/>
    <property type="molecule type" value="Genomic_DNA"/>
</dbReference>
<keyword evidence="9" id="KW-0472">Membrane</keyword>
<dbReference type="Proteomes" id="UP000243784">
    <property type="component" value="Chromosome"/>
</dbReference>
<dbReference type="GO" id="GO:0005886">
    <property type="term" value="C:plasma membrane"/>
    <property type="evidence" value="ECO:0007669"/>
    <property type="project" value="UniProtKB-SubCell"/>
</dbReference>
<dbReference type="InterPro" id="IPR004358">
    <property type="entry name" value="Sig_transdc_His_kin-like_C"/>
</dbReference>
<dbReference type="GO" id="GO:0004721">
    <property type="term" value="F:phosphoprotein phosphatase activity"/>
    <property type="evidence" value="ECO:0007669"/>
    <property type="project" value="TreeGrafter"/>
</dbReference>
<dbReference type="SUPFAM" id="SSF47384">
    <property type="entry name" value="Homodimeric domain of signal transducing histidine kinase"/>
    <property type="match status" value="1"/>
</dbReference>
<evidence type="ECO:0000256" key="2">
    <source>
        <dbReference type="ARBA" id="ARBA00004236"/>
    </source>
</evidence>
<dbReference type="SMART" id="SM00387">
    <property type="entry name" value="HATPase_c"/>
    <property type="match status" value="1"/>
</dbReference>
<dbReference type="Gene3D" id="1.10.287.130">
    <property type="match status" value="1"/>
</dbReference>
<dbReference type="PRINTS" id="PR00344">
    <property type="entry name" value="BCTRLSENSOR"/>
</dbReference>
<evidence type="ECO:0000256" key="8">
    <source>
        <dbReference type="ARBA" id="ARBA00039401"/>
    </source>
</evidence>
<dbReference type="InterPro" id="IPR036097">
    <property type="entry name" value="HisK_dim/P_sf"/>
</dbReference>
<proteinExistence type="predicted"/>
<keyword evidence="12" id="KW-1185">Reference proteome</keyword>
<feature type="domain" description="Histidine kinase" evidence="10">
    <location>
        <begin position="171"/>
        <end position="386"/>
    </location>
</feature>
<evidence type="ECO:0000313" key="12">
    <source>
        <dbReference type="Proteomes" id="UP000243784"/>
    </source>
</evidence>
<evidence type="ECO:0000256" key="5">
    <source>
        <dbReference type="ARBA" id="ARBA00022679"/>
    </source>
</evidence>
<reference evidence="11 12" key="1">
    <citation type="journal article" date="2016" name="Biochim. Biophys. Acta">
        <title>Photochemical characterization of actinorhodopsin and its functional existence in the natural host.</title>
        <authorList>
            <person name="Nakamura S."/>
            <person name="Kikukawa T."/>
            <person name="Tamogami J."/>
            <person name="Kamiya M."/>
            <person name="Aizawa T."/>
            <person name="Hahn M.W."/>
            <person name="Ihara K."/>
            <person name="Kamo N."/>
            <person name="Demura M."/>
        </authorList>
    </citation>
    <scope>NUCLEOTIDE SEQUENCE [LARGE SCALE GENOMIC DNA]</scope>
    <source>
        <strain evidence="11 12">MWH-Dar1</strain>
    </source>
</reference>
<dbReference type="CDD" id="cd00082">
    <property type="entry name" value="HisKA"/>
    <property type="match status" value="1"/>
</dbReference>
<comment type="subcellular location">
    <subcellularLocation>
        <location evidence="2">Cell membrane</location>
    </subcellularLocation>
</comment>
<name>A0A1D9DY43_9MICO</name>